<dbReference type="AlphaFoldDB" id="A0A4Q0PA26"/>
<evidence type="ECO:0000256" key="2">
    <source>
        <dbReference type="ARBA" id="ARBA00007362"/>
    </source>
</evidence>
<dbReference type="SUPFAM" id="SSF103481">
    <property type="entry name" value="Multidrug resistance efflux transporter EmrE"/>
    <property type="match status" value="2"/>
</dbReference>
<sequence>MLQKKPTLILLAFFAIYVFWGSTYLWNKMAVTELPPFMLGGFRFCTAGLIIFGIAASLGHSLRISKKQLGNSILAGILFLSVGNGVFVWALKYIDSGFGALIASMYPLFIILIMMVIQKRKLKKMTIAGVVLGLIGMLLLITQRRLSIEPNFWLGVGLALTAILSWSSGSLFVAKVETPKNHFVSTAYQMTAAGLVLIIASASLGEEWSSPLNWTSRTQIALTCLILFGSIAAFSAFNYLLKNVDTEKVSTSAYVNPIIAMFLGWYFLHETVTTQSVVAAAILLTGVYFINAGKSKGDKEAEMLVAEE</sequence>
<accession>A0A4Q0PA26</accession>
<feature type="transmembrane region" description="Helical" evidence="6">
    <location>
        <begin position="126"/>
        <end position="146"/>
    </location>
</feature>
<comment type="caution">
    <text evidence="8">The sequence shown here is derived from an EMBL/GenBank/DDBJ whole genome shotgun (WGS) entry which is preliminary data.</text>
</comment>
<evidence type="ECO:0000256" key="4">
    <source>
        <dbReference type="ARBA" id="ARBA00022989"/>
    </source>
</evidence>
<feature type="transmembrane region" description="Helical" evidence="6">
    <location>
        <begin position="253"/>
        <end position="268"/>
    </location>
</feature>
<keyword evidence="9" id="KW-1185">Reference proteome</keyword>
<dbReference type="Pfam" id="PF00892">
    <property type="entry name" value="EamA"/>
    <property type="match status" value="2"/>
</dbReference>
<keyword evidence="5 6" id="KW-0472">Membrane</keyword>
<feature type="transmembrane region" description="Helical" evidence="6">
    <location>
        <begin position="152"/>
        <end position="174"/>
    </location>
</feature>
<dbReference type="InterPro" id="IPR000620">
    <property type="entry name" value="EamA_dom"/>
</dbReference>
<dbReference type="GO" id="GO:0016020">
    <property type="term" value="C:membrane"/>
    <property type="evidence" value="ECO:0007669"/>
    <property type="project" value="UniProtKB-SubCell"/>
</dbReference>
<gene>
    <name evidence="8" type="ORF">DSM00_1059</name>
</gene>
<evidence type="ECO:0000313" key="8">
    <source>
        <dbReference type="EMBL" id="RXG23445.1"/>
    </source>
</evidence>
<dbReference type="InterPro" id="IPR037185">
    <property type="entry name" value="EmrE-like"/>
</dbReference>
<keyword evidence="4 6" id="KW-1133">Transmembrane helix</keyword>
<protein>
    <submittedName>
        <fullName evidence="8">Drug/metabolite transporter (DMT)-like permease</fullName>
    </submittedName>
</protein>
<evidence type="ECO:0000313" key="9">
    <source>
        <dbReference type="Proteomes" id="UP000289238"/>
    </source>
</evidence>
<dbReference type="PANTHER" id="PTHR32322">
    <property type="entry name" value="INNER MEMBRANE TRANSPORTER"/>
    <property type="match status" value="1"/>
</dbReference>
<feature type="domain" description="EamA" evidence="7">
    <location>
        <begin position="154"/>
        <end position="291"/>
    </location>
</feature>
<name>A0A4Q0PA26_9FLAO</name>
<evidence type="ECO:0000256" key="3">
    <source>
        <dbReference type="ARBA" id="ARBA00022692"/>
    </source>
</evidence>
<evidence type="ECO:0000256" key="1">
    <source>
        <dbReference type="ARBA" id="ARBA00004141"/>
    </source>
</evidence>
<dbReference type="EMBL" id="QOVM01000002">
    <property type="protein sequence ID" value="RXG23445.1"/>
    <property type="molecule type" value="Genomic_DNA"/>
</dbReference>
<feature type="domain" description="EamA" evidence="7">
    <location>
        <begin position="9"/>
        <end position="141"/>
    </location>
</feature>
<feature type="transmembrane region" description="Helical" evidence="6">
    <location>
        <begin position="186"/>
        <end position="205"/>
    </location>
</feature>
<feature type="transmembrane region" description="Helical" evidence="6">
    <location>
        <begin position="7"/>
        <end position="26"/>
    </location>
</feature>
<keyword evidence="3 6" id="KW-0812">Transmembrane</keyword>
<evidence type="ECO:0000256" key="5">
    <source>
        <dbReference type="ARBA" id="ARBA00023136"/>
    </source>
</evidence>
<comment type="similarity">
    <text evidence="2">Belongs to the EamA transporter family.</text>
</comment>
<dbReference type="OrthoDB" id="9812547at2"/>
<feature type="transmembrane region" description="Helical" evidence="6">
    <location>
        <begin position="38"/>
        <end position="59"/>
    </location>
</feature>
<evidence type="ECO:0000256" key="6">
    <source>
        <dbReference type="SAM" id="Phobius"/>
    </source>
</evidence>
<feature type="transmembrane region" description="Helical" evidence="6">
    <location>
        <begin position="274"/>
        <end position="293"/>
    </location>
</feature>
<feature type="transmembrane region" description="Helical" evidence="6">
    <location>
        <begin position="220"/>
        <end position="241"/>
    </location>
</feature>
<feature type="transmembrane region" description="Helical" evidence="6">
    <location>
        <begin position="97"/>
        <end position="117"/>
    </location>
</feature>
<dbReference type="Proteomes" id="UP000289238">
    <property type="component" value="Unassembled WGS sequence"/>
</dbReference>
<feature type="transmembrane region" description="Helical" evidence="6">
    <location>
        <begin position="71"/>
        <end position="91"/>
    </location>
</feature>
<comment type="subcellular location">
    <subcellularLocation>
        <location evidence="1">Membrane</location>
        <topology evidence="1">Multi-pass membrane protein</topology>
    </subcellularLocation>
</comment>
<proteinExistence type="inferred from homology"/>
<organism evidence="8 9">
    <name type="scientific">Leeuwenhoekiella aequorea</name>
    <dbReference type="NCBI Taxonomy" id="283736"/>
    <lineage>
        <taxon>Bacteria</taxon>
        <taxon>Pseudomonadati</taxon>
        <taxon>Bacteroidota</taxon>
        <taxon>Flavobacteriia</taxon>
        <taxon>Flavobacteriales</taxon>
        <taxon>Flavobacteriaceae</taxon>
        <taxon>Leeuwenhoekiella</taxon>
    </lineage>
</organism>
<dbReference type="PANTHER" id="PTHR32322:SF2">
    <property type="entry name" value="EAMA DOMAIN-CONTAINING PROTEIN"/>
    <property type="match status" value="1"/>
</dbReference>
<dbReference type="RefSeq" id="WP_128756971.1">
    <property type="nucleotide sequence ID" value="NZ_JASMRS010000002.1"/>
</dbReference>
<dbReference type="InterPro" id="IPR050638">
    <property type="entry name" value="AA-Vitamin_Transporters"/>
</dbReference>
<reference evidence="8 9" key="1">
    <citation type="submission" date="2018-07" db="EMBL/GenBank/DDBJ databases">
        <title>Leeuwenhoekiella genomics.</title>
        <authorList>
            <person name="Tahon G."/>
            <person name="Willems A."/>
        </authorList>
    </citation>
    <scope>NUCLEOTIDE SEQUENCE [LARGE SCALE GENOMIC DNA]</scope>
    <source>
        <strain evidence="8 9">LMG 22550</strain>
    </source>
</reference>
<evidence type="ECO:0000259" key="7">
    <source>
        <dbReference type="Pfam" id="PF00892"/>
    </source>
</evidence>